<dbReference type="Proteomes" id="UP001165190">
    <property type="component" value="Unassembled WGS sequence"/>
</dbReference>
<name>A0A9W7HEN4_HIBTR</name>
<dbReference type="PROSITE" id="PS50082">
    <property type="entry name" value="WD_REPEATS_2"/>
    <property type="match status" value="1"/>
</dbReference>
<evidence type="ECO:0000256" key="3">
    <source>
        <dbReference type="PROSITE-ProRule" id="PRU00221"/>
    </source>
</evidence>
<keyword evidence="1 3" id="KW-0853">WD repeat</keyword>
<evidence type="ECO:0000313" key="7">
    <source>
        <dbReference type="EMBL" id="GMI75866.1"/>
    </source>
</evidence>
<dbReference type="SMART" id="SM01026">
    <property type="entry name" value="Beach"/>
    <property type="match status" value="1"/>
</dbReference>
<sequence>MFLPFHVLLPNKDANGKISLEHLTAAAAAEPYDSVSSAFVSYGSCAMDIAEGWKYRSRLWYGVGLTSKEDGIGGGGSGWELWNAALQKDANGNWIELPLVKKSVNVLQALLLDDSGLGDCLGMGGGSGTGMGGMAALYQLLDSDQPFLCLLRMVLFSMREEDTGEDDMLMRNVSIEDGMSEGRKSWSSLVWSVLSPILNMPISDSKRQRVLVASSVLYSEVWHAVGRDRKPLRKQYLEAIVPPFVAVLRRWLPVLAGIHDLATPDGLNPLNVDDRALAAEALPLEAALAMISPAWAAAFASPPAAMGLAMIAAGASGAEIPAPPPTPHLKRDSSVLQRKTAKLTTFSSFQKPLEVPSETPSHPKDKAAAKAAALAAARDLERNAKIGSGRGLSAVAMATSAQRRNASDMERVKRWNDFEAMGVAWIECLQPFDTKSVYGKDFNALSYKYIAVLVASFALARNIQRSEIDRRQQVDIVARHRLFTGVRAWRKLIHYLIDIKCPFGPSGDQFFSQARLEFTESSSRMRWCLRRNHRGTDHIGAASSFEDQNDVNKKNKENSISSCNAPILPAETISVELVNEDDEQLEMDNVDNRTCENDLSGEGQPRLSRISEQPLLKPVESAYTKLASVQDLVQSSSAETPGYVPSELEDRNLLEIPSSMVRQLKVIRGTFQVTATKINFIVDNTESKISLDGSEGNFEVRNDEKDRSWMMASLHQMYNRRYLLRRSALELFMIDRSNFLFDFGSSEGRRNAYRAIVQAQPPHVNNIYLATQRPEQLLKRTQLMERWTRWEISNFEYLMQLNTLAGRTYNDITRYPVFPWILSDYSSKNLDLADPSAFRDLSKPIGALNPDRLKKFQEIYASFNDPVIPKFHYSSHYSSSGTVLYYLVRVEPFTSLSIKMQGGKFDQADHMFSDVAATWKQVLEDMNDVKELVPELFYLPEMLTDENSIDFGTTKSGGKLGSVKLPPWAQNPVDFIHKHRMALESEHVSAHLHEWIDLIFGYKQRGKEAISANNVFSYITYEGAVNIDKISDPVQQRAIQEQIAHFGQTPSQLITVPHMKKMPLSEVLHLQTIFRNPKEVQPYAIPGPEQCNLPAAAIRASADAVIIVDTNVPAARIAQHKWQPNTPDDQGKPFIFQHGQATASFAGGAFTKMFKGPGGSGSDEWPQAQAFASSGIRSSSIVSITCDNEIITGGHADNSIKLLSSDGAITLETASGHCAPVTCLSLSPDSNYLVTGSQDSTVLLWRIHRASKNSSSTSDPPTSPHTSTPRSSLAKIIADKSWKRRIEGPVHVLRGHHREILCCRCSTYLGMVVSCGLSSDVLLHSMRTGRLIRRFPGVEADALCLSSEGIVLTWNQSQQTLSTFTLNGILVARAQLPSLGGIGCMEISVDGESALIGMNSTLRSNNRDLSVKKPVVDDSALESEENNRSNKLDIPSPSICFLDLHTLKVLHVVELKEGQDITALALNEDNTNLLVSTADKQLIVFTDPALSSKSGEPKS</sequence>
<protein>
    <submittedName>
        <fullName evidence="7">Beach-Domain Homolog C2</fullName>
    </submittedName>
</protein>
<evidence type="ECO:0000256" key="2">
    <source>
        <dbReference type="ARBA" id="ARBA00022737"/>
    </source>
</evidence>
<comment type="caution">
    <text evidence="7">The sequence shown here is derived from an EMBL/GenBank/DDBJ whole genome shotgun (WGS) entry which is preliminary data.</text>
</comment>
<dbReference type="Gene3D" id="2.30.29.30">
    <property type="entry name" value="Pleckstrin-homology domain (PH domain)/Phosphotyrosine-binding domain (PTB)"/>
    <property type="match status" value="1"/>
</dbReference>
<dbReference type="PROSITE" id="PS51783">
    <property type="entry name" value="PH_BEACH"/>
    <property type="match status" value="1"/>
</dbReference>
<dbReference type="InterPro" id="IPR050865">
    <property type="entry name" value="BEACH_Domain"/>
</dbReference>
<dbReference type="Gene3D" id="2.130.10.10">
    <property type="entry name" value="YVTN repeat-like/Quinoprotein amine dehydrogenase"/>
    <property type="match status" value="1"/>
</dbReference>
<accession>A0A9W7HEN4</accession>
<proteinExistence type="predicted"/>
<dbReference type="InterPro" id="IPR001680">
    <property type="entry name" value="WD40_rpt"/>
</dbReference>
<dbReference type="PANTHER" id="PTHR13743">
    <property type="entry name" value="BEIGE/BEACH-RELATED"/>
    <property type="match status" value="1"/>
</dbReference>
<dbReference type="InterPro" id="IPR036322">
    <property type="entry name" value="WD40_repeat_dom_sf"/>
</dbReference>
<dbReference type="Pfam" id="PF02138">
    <property type="entry name" value="Beach"/>
    <property type="match status" value="1"/>
</dbReference>
<evidence type="ECO:0000256" key="1">
    <source>
        <dbReference type="ARBA" id="ARBA00022574"/>
    </source>
</evidence>
<dbReference type="InterPro" id="IPR023362">
    <property type="entry name" value="PH-BEACH_dom"/>
</dbReference>
<dbReference type="EMBL" id="BSYR01000012">
    <property type="protein sequence ID" value="GMI75866.1"/>
    <property type="molecule type" value="Genomic_DNA"/>
</dbReference>
<dbReference type="InterPro" id="IPR046851">
    <property type="entry name" value="NBCH_WD40"/>
</dbReference>
<dbReference type="SUPFAM" id="SSF50978">
    <property type="entry name" value="WD40 repeat-like"/>
    <property type="match status" value="1"/>
</dbReference>
<feature type="domain" description="BEACH" evidence="5">
    <location>
        <begin position="772"/>
        <end position="1061"/>
    </location>
</feature>
<feature type="repeat" description="WD" evidence="3">
    <location>
        <begin position="1214"/>
        <end position="1255"/>
    </location>
</feature>
<dbReference type="FunFam" id="1.10.1540.10:FF:000001">
    <property type="entry name" value="neurobeachin isoform X1"/>
    <property type="match status" value="1"/>
</dbReference>
<evidence type="ECO:0000259" key="6">
    <source>
        <dbReference type="PROSITE" id="PS51783"/>
    </source>
</evidence>
<feature type="domain" description="BEACH-type PH" evidence="6">
    <location>
        <begin position="647"/>
        <end position="757"/>
    </location>
</feature>
<dbReference type="OrthoDB" id="26681at2759"/>
<dbReference type="CDD" id="cd06071">
    <property type="entry name" value="Beach"/>
    <property type="match status" value="1"/>
</dbReference>
<gene>
    <name evidence="7" type="ORF">HRI_001255900</name>
</gene>
<dbReference type="PROSITE" id="PS50197">
    <property type="entry name" value="BEACH"/>
    <property type="match status" value="1"/>
</dbReference>
<dbReference type="PANTHER" id="PTHR13743:SF157">
    <property type="entry name" value="BEACH DOMAIN-CONTAINING PROTEIN C2"/>
    <property type="match status" value="1"/>
</dbReference>
<dbReference type="CDD" id="cd01201">
    <property type="entry name" value="PH_BEACH"/>
    <property type="match status" value="1"/>
</dbReference>
<keyword evidence="2" id="KW-0677">Repeat</keyword>
<dbReference type="SUPFAM" id="SSF50729">
    <property type="entry name" value="PH domain-like"/>
    <property type="match status" value="1"/>
</dbReference>
<dbReference type="SMART" id="SM00320">
    <property type="entry name" value="WD40"/>
    <property type="match status" value="3"/>
</dbReference>
<evidence type="ECO:0000313" key="8">
    <source>
        <dbReference type="Proteomes" id="UP001165190"/>
    </source>
</evidence>
<dbReference type="InterPro" id="IPR011993">
    <property type="entry name" value="PH-like_dom_sf"/>
</dbReference>
<reference evidence="7" key="1">
    <citation type="submission" date="2023-05" db="EMBL/GenBank/DDBJ databases">
        <title>Genome and transcriptome analyses reveal genes involved in the formation of fine ridges on petal epidermal cells in Hibiscus trionum.</title>
        <authorList>
            <person name="Koshimizu S."/>
            <person name="Masuda S."/>
            <person name="Ishii T."/>
            <person name="Shirasu K."/>
            <person name="Hoshino A."/>
            <person name="Arita M."/>
        </authorList>
    </citation>
    <scope>NUCLEOTIDE SEQUENCE</scope>
    <source>
        <strain evidence="7">Hamamatsu line</strain>
    </source>
</reference>
<keyword evidence="8" id="KW-1185">Reference proteome</keyword>
<dbReference type="InterPro" id="IPR000409">
    <property type="entry name" value="BEACH_dom"/>
</dbReference>
<dbReference type="Pfam" id="PF20426">
    <property type="entry name" value="NBCH_WD40"/>
    <property type="match status" value="1"/>
</dbReference>
<dbReference type="Gene3D" id="1.10.1540.10">
    <property type="entry name" value="BEACH domain"/>
    <property type="match status" value="1"/>
</dbReference>
<feature type="compositionally biased region" description="Low complexity" evidence="4">
    <location>
        <begin position="1254"/>
        <end position="1272"/>
    </location>
</feature>
<evidence type="ECO:0000259" key="5">
    <source>
        <dbReference type="PROSITE" id="PS50197"/>
    </source>
</evidence>
<dbReference type="Pfam" id="PF14844">
    <property type="entry name" value="PH_BEACH"/>
    <property type="match status" value="1"/>
</dbReference>
<dbReference type="InterPro" id="IPR015943">
    <property type="entry name" value="WD40/YVTN_repeat-like_dom_sf"/>
</dbReference>
<dbReference type="PROSITE" id="PS50294">
    <property type="entry name" value="WD_REPEATS_REGION"/>
    <property type="match status" value="1"/>
</dbReference>
<dbReference type="InterPro" id="IPR036372">
    <property type="entry name" value="BEACH_dom_sf"/>
</dbReference>
<dbReference type="SUPFAM" id="SSF81837">
    <property type="entry name" value="BEACH domain"/>
    <property type="match status" value="1"/>
</dbReference>
<feature type="region of interest" description="Disordered" evidence="4">
    <location>
        <begin position="1252"/>
        <end position="1272"/>
    </location>
</feature>
<organism evidence="7 8">
    <name type="scientific">Hibiscus trionum</name>
    <name type="common">Flower of an hour</name>
    <dbReference type="NCBI Taxonomy" id="183268"/>
    <lineage>
        <taxon>Eukaryota</taxon>
        <taxon>Viridiplantae</taxon>
        <taxon>Streptophyta</taxon>
        <taxon>Embryophyta</taxon>
        <taxon>Tracheophyta</taxon>
        <taxon>Spermatophyta</taxon>
        <taxon>Magnoliopsida</taxon>
        <taxon>eudicotyledons</taxon>
        <taxon>Gunneridae</taxon>
        <taxon>Pentapetalae</taxon>
        <taxon>rosids</taxon>
        <taxon>malvids</taxon>
        <taxon>Malvales</taxon>
        <taxon>Malvaceae</taxon>
        <taxon>Malvoideae</taxon>
        <taxon>Hibiscus</taxon>
    </lineage>
</organism>
<evidence type="ECO:0000256" key="4">
    <source>
        <dbReference type="SAM" id="MobiDB-lite"/>
    </source>
</evidence>